<gene>
    <name evidence="1" type="ORF">NQZ67_17170</name>
</gene>
<dbReference type="AlphaFoldDB" id="A0A9X2MY59"/>
<organism evidence="1 2">
    <name type="scientific">Paenibacillus soyae</name>
    <dbReference type="NCBI Taxonomy" id="2969249"/>
    <lineage>
        <taxon>Bacteria</taxon>
        <taxon>Bacillati</taxon>
        <taxon>Bacillota</taxon>
        <taxon>Bacilli</taxon>
        <taxon>Bacillales</taxon>
        <taxon>Paenibacillaceae</taxon>
        <taxon>Paenibacillus</taxon>
    </lineage>
</organism>
<evidence type="ECO:0000313" key="2">
    <source>
        <dbReference type="Proteomes" id="UP001141950"/>
    </source>
</evidence>
<dbReference type="EMBL" id="JANIPJ010000012">
    <property type="protein sequence ID" value="MCR2805617.1"/>
    <property type="molecule type" value="Genomic_DNA"/>
</dbReference>
<comment type="caution">
    <text evidence="1">The sequence shown here is derived from an EMBL/GenBank/DDBJ whole genome shotgun (WGS) entry which is preliminary data.</text>
</comment>
<reference evidence="1" key="1">
    <citation type="submission" date="2022-08" db="EMBL/GenBank/DDBJ databases">
        <title>The genomic sequence of strain Paenibacillus sp. SCIV0701.</title>
        <authorList>
            <person name="Zhao H."/>
        </authorList>
    </citation>
    <scope>NUCLEOTIDE SEQUENCE</scope>
    <source>
        <strain evidence="1">SCIV0701</strain>
    </source>
</reference>
<dbReference type="PANTHER" id="PTHR40616:SF1">
    <property type="entry name" value="LINALOOL DEHYDRATASE_ISOMERASE DOMAIN-CONTAINING PROTEIN"/>
    <property type="match status" value="1"/>
</dbReference>
<proteinExistence type="predicted"/>
<dbReference type="PANTHER" id="PTHR40616">
    <property type="entry name" value="LINALOOL DEHYDRATASE_ISOMERASE DOMAIN-CONTAINING PROTEIN"/>
    <property type="match status" value="1"/>
</dbReference>
<protein>
    <submittedName>
        <fullName evidence="1">Uncharacterized protein</fullName>
    </submittedName>
</protein>
<name>A0A9X2MY59_9BACL</name>
<keyword evidence="2" id="KW-1185">Reference proteome</keyword>
<evidence type="ECO:0000313" key="1">
    <source>
        <dbReference type="EMBL" id="MCR2805617.1"/>
    </source>
</evidence>
<dbReference type="Proteomes" id="UP001141950">
    <property type="component" value="Unassembled WGS sequence"/>
</dbReference>
<sequence>MEKLLAPLHAEEEWLWHQKWLERKVKSLDRDFTPDKRLYRFPFNSPGYHTRIREAEYVHSTYPNAMAAAALLDSGMDAYEQRAFDILEKLISLQDTDRSSPTFGIWSWFEEEPLAEMSPPDWNWADFIGKNLVLVLSRHGDRLPAGLAQRLKLALRNAADAIIARDVGPSYTNIAIMGAFVTLIGGERLGISSYEQYGLARLERFLAFTRRLNTFQEYNSPAYATITILELSRLRTETSNERAKAICEELLDVAWSMIAEHFHAPTGEWGGPHRRSYSTLLKPNVRSFLQLATRGAASYGPWEELDYSPEWYKSGIACPDRYLDRFRTLQSRSIREVYQLDETKGIQRVAAADLSADYAIGSFNQEIMWTQCRSLVGYFDSGAGAVSMQLRFLLEHYDFSSALLTADQLDGQLLFGLNLFTNGGNTHPVLDKTNGVMETSDLRIRLEFDGQLDLVQGKLRDHEGFDIHIGQQVVSLRLLHGIFEEEGQGQPYIPSWQLQHVEGKLHADYVIYSGPRRVFEMSEIRQAIFIFALAVGGEDPEIRVDIRVEEDGELGAAGEVNGRRLAIQKLHRKPKVV</sequence>
<dbReference type="RefSeq" id="WP_257448286.1">
    <property type="nucleotide sequence ID" value="NZ_JANIPJ010000012.1"/>
</dbReference>
<accession>A0A9X2MY59</accession>